<reference evidence="2" key="1">
    <citation type="journal article" date="2020" name="Mol. Cell">
        <title>Proteome analysis reveals a significant host-specific response in Rhizobium leguminosarum bv viciae endosymbiotic cells.</title>
        <authorList>
            <person name="Duran D."/>
            <person name="Albareda M."/>
            <person name="Marina A."/>
            <person name="Garcia C."/>
            <person name="Ruiz-Argueso T."/>
            <person name="Palacios J."/>
        </authorList>
    </citation>
    <scope>NUCLEOTIDE SEQUENCE</scope>
    <source>
        <tissue evidence="2">Root nodules</tissue>
    </source>
</reference>
<sequence length="89" mass="10614">MNFLSNRDKLYYIFYMQSRKNVAKVLKLFYILILYGFLVPVAAQDVGFPLKCEDVDDCPNHFLLEKIGLIYLCMDNFCIYRDIFHSRTK</sequence>
<protein>
    <submittedName>
        <fullName evidence="2">Nodule-specific cysteine-rich peptide L32</fullName>
    </submittedName>
</protein>
<name>A0A7T8IG14_LENCU</name>
<dbReference type="EMBL" id="MT371182">
    <property type="protein sequence ID" value="QQO74700.1"/>
    <property type="molecule type" value="mRNA"/>
</dbReference>
<evidence type="ECO:0000259" key="1">
    <source>
        <dbReference type="Pfam" id="PF07127"/>
    </source>
</evidence>
<dbReference type="AlphaFoldDB" id="A0A7T8IG14"/>
<dbReference type="GO" id="GO:0046872">
    <property type="term" value="F:metal ion binding"/>
    <property type="evidence" value="ECO:0007669"/>
    <property type="project" value="InterPro"/>
</dbReference>
<dbReference type="Pfam" id="PF07127">
    <property type="entry name" value="Nodulin_late"/>
    <property type="match status" value="1"/>
</dbReference>
<evidence type="ECO:0000313" key="2">
    <source>
        <dbReference type="EMBL" id="QQO74700.1"/>
    </source>
</evidence>
<dbReference type="InterPro" id="IPR009810">
    <property type="entry name" value="Nodulin_late_dom"/>
</dbReference>
<organism evidence="2">
    <name type="scientific">Lens culinaris</name>
    <name type="common">Lentil</name>
    <name type="synonym">Cicer lens</name>
    <dbReference type="NCBI Taxonomy" id="3864"/>
    <lineage>
        <taxon>Eukaryota</taxon>
        <taxon>Viridiplantae</taxon>
        <taxon>Streptophyta</taxon>
        <taxon>Embryophyta</taxon>
        <taxon>Tracheophyta</taxon>
        <taxon>Spermatophyta</taxon>
        <taxon>Magnoliopsida</taxon>
        <taxon>eudicotyledons</taxon>
        <taxon>Gunneridae</taxon>
        <taxon>Pentapetalae</taxon>
        <taxon>rosids</taxon>
        <taxon>fabids</taxon>
        <taxon>Fabales</taxon>
        <taxon>Fabaceae</taxon>
        <taxon>Papilionoideae</taxon>
        <taxon>50 kb inversion clade</taxon>
        <taxon>NPAAA clade</taxon>
        <taxon>Hologalegina</taxon>
        <taxon>IRL clade</taxon>
        <taxon>Fabeae</taxon>
        <taxon>Lens</taxon>
    </lineage>
</organism>
<proteinExistence type="evidence at transcript level"/>
<feature type="domain" description="Late nodulin" evidence="1">
    <location>
        <begin position="23"/>
        <end position="78"/>
    </location>
</feature>
<accession>A0A7T8IG14</accession>